<dbReference type="RefSeq" id="WP_137260504.1">
    <property type="nucleotide sequence ID" value="NZ_SZQL01000002.1"/>
</dbReference>
<organism evidence="2 3">
    <name type="scientific">Ilyomonas limi</name>
    <dbReference type="NCBI Taxonomy" id="2575867"/>
    <lineage>
        <taxon>Bacteria</taxon>
        <taxon>Pseudomonadati</taxon>
        <taxon>Bacteroidota</taxon>
        <taxon>Chitinophagia</taxon>
        <taxon>Chitinophagales</taxon>
        <taxon>Chitinophagaceae</taxon>
        <taxon>Ilyomonas</taxon>
    </lineage>
</organism>
<proteinExistence type="predicted"/>
<dbReference type="PANTHER" id="PTHR30441">
    <property type="entry name" value="DUF748 DOMAIN-CONTAINING PROTEIN"/>
    <property type="match status" value="1"/>
</dbReference>
<dbReference type="OrthoDB" id="1489065at2"/>
<comment type="caution">
    <text evidence="2">The sequence shown here is derived from an EMBL/GenBank/DDBJ whole genome shotgun (WGS) entry which is preliminary data.</text>
</comment>
<keyword evidence="1" id="KW-0472">Membrane</keyword>
<feature type="transmembrane region" description="Helical" evidence="1">
    <location>
        <begin position="12"/>
        <end position="34"/>
    </location>
</feature>
<gene>
    <name evidence="2" type="ORF">FC093_04210</name>
</gene>
<evidence type="ECO:0000313" key="2">
    <source>
        <dbReference type="EMBL" id="TKK70905.1"/>
    </source>
</evidence>
<dbReference type="GO" id="GO:0005886">
    <property type="term" value="C:plasma membrane"/>
    <property type="evidence" value="ECO:0007669"/>
    <property type="project" value="TreeGrafter"/>
</dbReference>
<evidence type="ECO:0000313" key="3">
    <source>
        <dbReference type="Proteomes" id="UP000305848"/>
    </source>
</evidence>
<dbReference type="PANTHER" id="PTHR30441:SF8">
    <property type="entry name" value="DUF748 DOMAIN-CONTAINING PROTEIN"/>
    <property type="match status" value="1"/>
</dbReference>
<accession>A0A4U3L6N6</accession>
<keyword evidence="3" id="KW-1185">Reference proteome</keyword>
<keyword evidence="1" id="KW-1133">Transmembrane helix</keyword>
<reference evidence="2 3" key="1">
    <citation type="submission" date="2019-05" db="EMBL/GenBank/DDBJ databases">
        <title>Panacibacter sp. strain 17mud1-8 Genome sequencing and assembly.</title>
        <authorList>
            <person name="Chhetri G."/>
        </authorList>
    </citation>
    <scope>NUCLEOTIDE SEQUENCE [LARGE SCALE GENOMIC DNA]</scope>
    <source>
        <strain evidence="2 3">17mud1-8</strain>
    </source>
</reference>
<keyword evidence="1" id="KW-0812">Transmembrane</keyword>
<dbReference type="EMBL" id="SZQL01000002">
    <property type="protein sequence ID" value="TKK70905.1"/>
    <property type="molecule type" value="Genomic_DNA"/>
</dbReference>
<sequence length="826" mass="91904">MREKQKKILEKILWVLGALAIVLAVALMIFQVYINHHKQAFVTLVNNKLNEAVAGTATIKDVTINVWRYFPNVDVAVNDIVIKDSVYNKALLQAKYVSTRINMIMLISKNVNVHNLFVEDGIIHLFTDKNGYSNTYLFKKKNKKSATGKAPVIDEVELKNVGFVTENAIKDKWFGVSFRYVHAGLDYADSIINISLETNALIKGLGFNLQKGYFLKDKTVKADWALTFNNHSKQLSFKETPVKIGPSNFILKGDFFLTDTLTAHFRLLAKASNINYKDAASLLTPNISKKVNLVELTRPLNLTATIEGPMSFRTIPLINVEWVVARNQLVTPVLTLDECSFTGTFTNERNKQYPRTDDNSEIALNKLSAKWGGLLLAANTPTVVTNLVHPVLQFDFSSATTLTALDEKLNLATLHFTKGTAELNVQYNGPLGTDPALLEYLSGNLKIKNGAVVYEPRNLTFNNCNGEVVFSQSDLLVHNLQCDLNTNHFKVDIAGQNVNILASSTKLPGAASIICTVYTPDLDLADFKTLFAARRAVVRRKSKNGVAKPAVQIDNILENGTLNLVLQADAVHLKHFTASNVQARIAFEKNDMDIQKVSLQHAGGSVKMDATVHQTSNNYNTATANLNLSNINVEKLFYAFDDFGMKSLNATNLRGVLNTTANLKLGIDEKGNLIKNSMLGNLQFSLKKGALVGFKPLEDIQKFIFKNRDFSHIEFAELKDNLQIKGDEVYIPRMEVETNVLTLFIEGIYSFGNNTDISIQVPLSNLKSRGDDYVVKNRGANRKVGASIYLRAKGKDDGNVKIGLDLFNKMRGNNYKKQFKDDTGEK</sequence>
<dbReference type="GO" id="GO:0090313">
    <property type="term" value="P:regulation of protein targeting to membrane"/>
    <property type="evidence" value="ECO:0007669"/>
    <property type="project" value="TreeGrafter"/>
</dbReference>
<dbReference type="AlphaFoldDB" id="A0A4U3L6N6"/>
<dbReference type="InterPro" id="IPR052894">
    <property type="entry name" value="AsmA-related"/>
</dbReference>
<name>A0A4U3L6N6_9BACT</name>
<dbReference type="Proteomes" id="UP000305848">
    <property type="component" value="Unassembled WGS sequence"/>
</dbReference>
<evidence type="ECO:0000256" key="1">
    <source>
        <dbReference type="SAM" id="Phobius"/>
    </source>
</evidence>
<protein>
    <submittedName>
        <fullName evidence="2">Uncharacterized protein</fullName>
    </submittedName>
</protein>